<dbReference type="InterPro" id="IPR007922">
    <property type="entry name" value="DciA-like"/>
</dbReference>
<keyword evidence="2" id="KW-1185">Reference proteome</keyword>
<dbReference type="RefSeq" id="WP_092809217.1">
    <property type="nucleotide sequence ID" value="NZ_FMVW01000001.1"/>
</dbReference>
<evidence type="ECO:0000313" key="1">
    <source>
        <dbReference type="EMBL" id="SCZ22405.1"/>
    </source>
</evidence>
<evidence type="ECO:0008006" key="3">
    <source>
        <dbReference type="Google" id="ProtNLM"/>
    </source>
</evidence>
<dbReference type="AlphaFoldDB" id="A0A1G5MB59"/>
<name>A0A1G5MB59_AFIMA</name>
<evidence type="ECO:0000313" key="2">
    <source>
        <dbReference type="Proteomes" id="UP000199347"/>
    </source>
</evidence>
<sequence length="156" mass="17332">MLTGPVRTKAKPIAELIGGTLDPLMRKRGLAKADILRWWPEIVGSRYAGLTAPERIRWPRNDDERAATLIVHADPSVALPLSYELEGVRDRLNAFLGFRAVGLVKLVQRPFAHEPKNAPRPKSTQTNERLETKLATVDGPLRDSLRALGRAILARS</sequence>
<dbReference type="Proteomes" id="UP000199347">
    <property type="component" value="Unassembled WGS sequence"/>
</dbReference>
<reference evidence="1 2" key="1">
    <citation type="submission" date="2016-10" db="EMBL/GenBank/DDBJ databases">
        <authorList>
            <person name="de Groot N.N."/>
        </authorList>
    </citation>
    <scope>NUCLEOTIDE SEQUENCE [LARGE SCALE GENOMIC DNA]</scope>
    <source>
        <strain evidence="1 2">DSM 2698</strain>
    </source>
</reference>
<accession>A0A1G5MB59</accession>
<dbReference type="EMBL" id="FMVW01000001">
    <property type="protein sequence ID" value="SCZ22405.1"/>
    <property type="molecule type" value="Genomic_DNA"/>
</dbReference>
<dbReference type="PIRSF" id="PIRSF032064">
    <property type="entry name" value="UCP032064"/>
    <property type="match status" value="1"/>
</dbReference>
<organism evidence="1 2">
    <name type="scientific">Afifella marina DSM 2698</name>
    <dbReference type="NCBI Taxonomy" id="1120955"/>
    <lineage>
        <taxon>Bacteria</taxon>
        <taxon>Pseudomonadati</taxon>
        <taxon>Pseudomonadota</taxon>
        <taxon>Alphaproteobacteria</taxon>
        <taxon>Hyphomicrobiales</taxon>
        <taxon>Afifellaceae</taxon>
        <taxon>Afifella</taxon>
    </lineage>
</organism>
<dbReference type="STRING" id="1120955.SAMN03080610_00410"/>
<dbReference type="InterPro" id="IPR010593">
    <property type="entry name" value="DUF1159"/>
</dbReference>
<gene>
    <name evidence="1" type="ORF">SAMN03080610_00410</name>
</gene>
<proteinExistence type="predicted"/>
<dbReference type="Pfam" id="PF05258">
    <property type="entry name" value="DciA"/>
    <property type="match status" value="1"/>
</dbReference>
<protein>
    <recommendedName>
        <fullName evidence="3">DUF721 domain-containing protein</fullName>
    </recommendedName>
</protein>
<dbReference type="OrthoDB" id="7160947at2"/>